<feature type="compositionally biased region" description="Pro residues" evidence="1">
    <location>
        <begin position="653"/>
        <end position="662"/>
    </location>
</feature>
<proteinExistence type="predicted"/>
<protein>
    <recommendedName>
        <fullName evidence="5">ZP domain-containing protein</fullName>
    </recommendedName>
</protein>
<keyword evidence="4" id="KW-1185">Reference proteome</keyword>
<accession>A0AAV1JGL1</accession>
<dbReference type="PANTHER" id="PTHR46560">
    <property type="entry name" value="CYPHER, ISOFORM B"/>
    <property type="match status" value="1"/>
</dbReference>
<feature type="region of interest" description="Disordered" evidence="1">
    <location>
        <begin position="778"/>
        <end position="799"/>
    </location>
</feature>
<keyword evidence="2" id="KW-1133">Transmembrane helix</keyword>
<gene>
    <name evidence="3" type="ORF">LNINA_LOCUS7505</name>
</gene>
<reference evidence="3 4" key="1">
    <citation type="submission" date="2023-11" db="EMBL/GenBank/DDBJ databases">
        <authorList>
            <person name="Okamura Y."/>
        </authorList>
    </citation>
    <scope>NUCLEOTIDE SEQUENCE [LARGE SCALE GENOMIC DNA]</scope>
</reference>
<sequence>MRFERFLCLLIKLSSVSETRRQCDEAFPTKLALQPSCFYKSKLQSKMALLWCGVAILLVGVQAQSNYGSQANNVEYQGDGLPEQTVLDGKVTKLDDLSPVIFLNRTRAALNCAAGSMQIELKFNEKFYGIAYADFDRNSACQVAGKGATSYKLELPLKGCGTKQDPLRVFTNNIVVRFHPGLEMDGDEVITIVCRYPPPIVPVAKPFIATPEAAGPLPAKAPLAGTHILMIICAILFLTLLLLGLGVSYLCLRRRALPVPRRLIDDSSASIISRESIQEVKIPRAHPVYPAAAESASVASDTIPSDYPSETPSEADHAHSNAAFLVDEYQSEGYNESQETTHTHSRLAGAVPPAFDVRVRVQRPPAPPSPQSTITTTEVDGGSMRQTLLEEHERQESVRTVSPGALPLPARAAHAQPPERPPRPPVLYTEVNRDRQDWARRPRSIVSLNTEMTDTHSVTEVTDGSHARMFHIKKPPPPPPIMRERLETEEQEMLMESLEPMPETPIMPARKPEITSHVVDDVFLRTITEKKTIEDIERHKRLVTEYKQVPPPPPQFDVTIRNHTLPEAQWENFSDISSASGMTLTPKMERVPMSLPPQKFIGKGGPALFSPELIKQTATSYQQPQSPDLPLLPELPPARNPLFREEDDDDVPEPTPAPPVPPNWSVLTRVLKTDAQDEVLSETERSYRLTREERLRWRELITHESTLRRELARSSTREDFTRLAHDHRFAPLYAPPKWEVIIRILAPPERPPKNRYRKKSEWDSRSRRSSLPTLYEYDSDATSLREPRSRRSSYRSDHVDMRSMSEMMVDYAREQADTHSEVSGTLLGRYYDDDSDSEHPGYHQHPSWRNSLHRSVSQPSLARSATEVTEQWTVPEGDVTPTPGRRVRGPQGLTTFTSSEVRTFQATREWRE</sequence>
<feature type="compositionally biased region" description="Basic and acidic residues" evidence="1">
    <location>
        <begin position="783"/>
        <end position="799"/>
    </location>
</feature>
<dbReference type="AlphaFoldDB" id="A0AAV1JGL1"/>
<evidence type="ECO:0008006" key="5">
    <source>
        <dbReference type="Google" id="ProtNLM"/>
    </source>
</evidence>
<feature type="transmembrane region" description="Helical" evidence="2">
    <location>
        <begin position="228"/>
        <end position="252"/>
    </location>
</feature>
<dbReference type="EMBL" id="CAVLEF010000010">
    <property type="protein sequence ID" value="CAK1548081.1"/>
    <property type="molecule type" value="Genomic_DNA"/>
</dbReference>
<keyword evidence="2" id="KW-0472">Membrane</keyword>
<keyword evidence="2" id="KW-0812">Transmembrane</keyword>
<name>A0AAV1JGL1_9NEOP</name>
<feature type="region of interest" description="Disordered" evidence="1">
    <location>
        <begin position="617"/>
        <end position="664"/>
    </location>
</feature>
<comment type="caution">
    <text evidence="3">The sequence shown here is derived from an EMBL/GenBank/DDBJ whole genome shotgun (WGS) entry which is preliminary data.</text>
</comment>
<dbReference type="Proteomes" id="UP001497472">
    <property type="component" value="Unassembled WGS sequence"/>
</dbReference>
<evidence type="ECO:0000313" key="3">
    <source>
        <dbReference type="EMBL" id="CAK1548081.1"/>
    </source>
</evidence>
<evidence type="ECO:0000313" key="4">
    <source>
        <dbReference type="Proteomes" id="UP001497472"/>
    </source>
</evidence>
<feature type="compositionally biased region" description="Polar residues" evidence="1">
    <location>
        <begin position="847"/>
        <end position="872"/>
    </location>
</feature>
<evidence type="ECO:0000256" key="2">
    <source>
        <dbReference type="SAM" id="Phobius"/>
    </source>
</evidence>
<evidence type="ECO:0000256" key="1">
    <source>
        <dbReference type="SAM" id="MobiDB-lite"/>
    </source>
</evidence>
<feature type="region of interest" description="Disordered" evidence="1">
    <location>
        <begin position="827"/>
        <end position="912"/>
    </location>
</feature>
<dbReference type="PANTHER" id="PTHR46560:SF11">
    <property type="entry name" value="GH09980P"/>
    <property type="match status" value="1"/>
</dbReference>
<organism evidence="3 4">
    <name type="scientific">Leptosia nina</name>
    <dbReference type="NCBI Taxonomy" id="320188"/>
    <lineage>
        <taxon>Eukaryota</taxon>
        <taxon>Metazoa</taxon>
        <taxon>Ecdysozoa</taxon>
        <taxon>Arthropoda</taxon>
        <taxon>Hexapoda</taxon>
        <taxon>Insecta</taxon>
        <taxon>Pterygota</taxon>
        <taxon>Neoptera</taxon>
        <taxon>Endopterygota</taxon>
        <taxon>Lepidoptera</taxon>
        <taxon>Glossata</taxon>
        <taxon>Ditrysia</taxon>
        <taxon>Papilionoidea</taxon>
        <taxon>Pieridae</taxon>
        <taxon>Pierinae</taxon>
        <taxon>Leptosia</taxon>
    </lineage>
</organism>
<feature type="compositionally biased region" description="Polar residues" evidence="1">
    <location>
        <begin position="892"/>
        <end position="906"/>
    </location>
</feature>